<dbReference type="Gene3D" id="1.10.630.10">
    <property type="entry name" value="Cytochrome P450"/>
    <property type="match status" value="1"/>
</dbReference>
<gene>
    <name evidence="2" type="ORF">PG999_003018</name>
</gene>
<dbReference type="GO" id="GO:0020037">
    <property type="term" value="F:heme binding"/>
    <property type="evidence" value="ECO:0007669"/>
    <property type="project" value="InterPro"/>
</dbReference>
<dbReference type="Proteomes" id="UP001392437">
    <property type="component" value="Unassembled WGS sequence"/>
</dbReference>
<comment type="caution">
    <text evidence="2">The sequence shown here is derived from an EMBL/GenBank/DDBJ whole genome shotgun (WGS) entry which is preliminary data.</text>
</comment>
<proteinExistence type="predicted"/>
<dbReference type="InterPro" id="IPR036396">
    <property type="entry name" value="Cyt_P450_sf"/>
</dbReference>
<keyword evidence="1" id="KW-0472">Membrane</keyword>
<dbReference type="GO" id="GO:0004497">
    <property type="term" value="F:monooxygenase activity"/>
    <property type="evidence" value="ECO:0007669"/>
    <property type="project" value="InterPro"/>
</dbReference>
<evidence type="ECO:0000313" key="2">
    <source>
        <dbReference type="EMBL" id="KAK8130638.1"/>
    </source>
</evidence>
<dbReference type="GO" id="GO:0005506">
    <property type="term" value="F:iron ion binding"/>
    <property type="evidence" value="ECO:0007669"/>
    <property type="project" value="InterPro"/>
</dbReference>
<accession>A0AAW0RA62</accession>
<reference evidence="2 3" key="1">
    <citation type="submission" date="2023-01" db="EMBL/GenBank/DDBJ databases">
        <title>Analysis of 21 Apiospora genomes using comparative genomics revels a genus with tremendous synthesis potential of carbohydrate active enzymes and secondary metabolites.</title>
        <authorList>
            <person name="Sorensen T."/>
        </authorList>
    </citation>
    <scope>NUCLEOTIDE SEQUENCE [LARGE SCALE GENOMIC DNA]</scope>
    <source>
        <strain evidence="2 3">CBS 117206</strain>
    </source>
</reference>
<keyword evidence="1" id="KW-0812">Transmembrane</keyword>
<dbReference type="GO" id="GO:0016705">
    <property type="term" value="F:oxidoreductase activity, acting on paired donors, with incorporation or reduction of molecular oxygen"/>
    <property type="evidence" value="ECO:0007669"/>
    <property type="project" value="InterPro"/>
</dbReference>
<organism evidence="2 3">
    <name type="scientific">Apiospora kogelbergensis</name>
    <dbReference type="NCBI Taxonomy" id="1337665"/>
    <lineage>
        <taxon>Eukaryota</taxon>
        <taxon>Fungi</taxon>
        <taxon>Dikarya</taxon>
        <taxon>Ascomycota</taxon>
        <taxon>Pezizomycotina</taxon>
        <taxon>Sordariomycetes</taxon>
        <taxon>Xylariomycetidae</taxon>
        <taxon>Amphisphaeriales</taxon>
        <taxon>Apiosporaceae</taxon>
        <taxon>Apiospora</taxon>
    </lineage>
</organism>
<keyword evidence="1" id="KW-1133">Transmembrane helix</keyword>
<feature type="transmembrane region" description="Helical" evidence="1">
    <location>
        <begin position="12"/>
        <end position="33"/>
    </location>
</feature>
<sequence length="67" mass="7464">MDGRRKGLDDLCLGMHLAWAELYIVISTLIQLFDLAFDADALGDLECTSDEFLIGTTKRNGLRAFVN</sequence>
<evidence type="ECO:0000256" key="1">
    <source>
        <dbReference type="SAM" id="Phobius"/>
    </source>
</evidence>
<protein>
    <submittedName>
        <fullName evidence="2">Trichodiene oxygenase</fullName>
    </submittedName>
</protein>
<dbReference type="SUPFAM" id="SSF48264">
    <property type="entry name" value="Cytochrome P450"/>
    <property type="match status" value="1"/>
</dbReference>
<dbReference type="EMBL" id="JAQQWP010000002">
    <property type="protein sequence ID" value="KAK8130638.1"/>
    <property type="molecule type" value="Genomic_DNA"/>
</dbReference>
<evidence type="ECO:0000313" key="3">
    <source>
        <dbReference type="Proteomes" id="UP001392437"/>
    </source>
</evidence>
<dbReference type="AlphaFoldDB" id="A0AAW0RA62"/>
<keyword evidence="3" id="KW-1185">Reference proteome</keyword>
<name>A0AAW0RA62_9PEZI</name>